<gene>
    <name evidence="2" type="ORF">OK345_05515</name>
</gene>
<accession>A0ABT3JU10</accession>
<evidence type="ECO:0000313" key="3">
    <source>
        <dbReference type="Proteomes" id="UP001209922"/>
    </source>
</evidence>
<proteinExistence type="predicted"/>
<keyword evidence="3" id="KW-1185">Reference proteome</keyword>
<organism evidence="2 3">
    <name type="scientific">Xanthomonas chitinilytica</name>
    <dbReference type="NCBI Taxonomy" id="2989819"/>
    <lineage>
        <taxon>Bacteria</taxon>
        <taxon>Pseudomonadati</taxon>
        <taxon>Pseudomonadota</taxon>
        <taxon>Gammaproteobacteria</taxon>
        <taxon>Lysobacterales</taxon>
        <taxon>Lysobacteraceae</taxon>
        <taxon>Xanthomonas</taxon>
    </lineage>
</organism>
<dbReference type="Proteomes" id="UP001209922">
    <property type="component" value="Unassembled WGS sequence"/>
</dbReference>
<evidence type="ECO:0000259" key="1">
    <source>
        <dbReference type="Pfam" id="PF13761"/>
    </source>
</evidence>
<dbReference type="EMBL" id="JAPCHY010000003">
    <property type="protein sequence ID" value="MCW4471966.1"/>
    <property type="molecule type" value="Genomic_DNA"/>
</dbReference>
<reference evidence="2 3" key="1">
    <citation type="submission" date="2022-10" db="EMBL/GenBank/DDBJ databases">
        <title>Xanthomonas sp. H13-6.</title>
        <authorList>
            <person name="Liu X."/>
            <person name="Deng Z."/>
            <person name="Jiang Y."/>
            <person name="Yu T."/>
            <person name="Ai J."/>
        </authorList>
    </citation>
    <scope>NUCLEOTIDE SEQUENCE [LARGE SCALE GENOMIC DNA]</scope>
    <source>
        <strain evidence="2 3">H13-6</strain>
    </source>
</reference>
<name>A0ABT3JU10_9XANT</name>
<dbReference type="InterPro" id="IPR025311">
    <property type="entry name" value="DUF4166"/>
</dbReference>
<sequence length="168" mass="19555">MLGEDFERLPPALRALHSVARRQLFAGQGQVRRGGHPLVAPCAWLARLPPTAAELPVQVEFLVDAGGEQWRRRFGGHPMVSRLWLHRGLLRERLGALRFEFALRVQGDEIHWRARRAWLFGLLPLPPRWFAQVRCREREHAGRYEYLVDVSLPLIGPFIRYEGWLEPR</sequence>
<protein>
    <submittedName>
        <fullName evidence="2">DUF4166 domain-containing protein</fullName>
    </submittedName>
</protein>
<evidence type="ECO:0000313" key="2">
    <source>
        <dbReference type="EMBL" id="MCW4471966.1"/>
    </source>
</evidence>
<dbReference type="Pfam" id="PF13761">
    <property type="entry name" value="DUF4166"/>
    <property type="match status" value="1"/>
</dbReference>
<feature type="domain" description="DUF4166" evidence="1">
    <location>
        <begin position="9"/>
        <end position="165"/>
    </location>
</feature>
<comment type="caution">
    <text evidence="2">The sequence shown here is derived from an EMBL/GenBank/DDBJ whole genome shotgun (WGS) entry which is preliminary data.</text>
</comment>